<dbReference type="RefSeq" id="WP_116760277.1">
    <property type="nucleotide sequence ID" value="NZ_QCZH01000001.1"/>
</dbReference>
<dbReference type="AlphaFoldDB" id="A0A2U1K3K4"/>
<dbReference type="InterPro" id="IPR013783">
    <property type="entry name" value="Ig-like_fold"/>
</dbReference>
<accession>A0A2U1K3K4</accession>
<sequence>MKTLLHKLKLFSIVIFLFVIYGNVNAQCSITTLGTVNSSTLVCHISPLNVCDNGTLTIGDGSSITKIYMDAELDLRCLGAIQVIVKNKGAFDFSPGNNRLYLAEGSFITFESGSDLIGGSCNASERIYIGTNLLASCNGGAGADLSFADLLAYGGTGSLASNSPVCVGSQITLTATPPPTSTGTFTYSFSGPGLAATSFSSSPTYSFTATAGSSGLYQVKIKNSNIVNPLIAEISVTVNSLPTTPTITAGGPTTFCVGGSVTLTSSVGTNYLWSTGATTASISPTSSGSYTVNVTSASNCQSAPSSAIVVTVNPNLPASISIGASPSGAICSGTSVTFTAAPTNGGVTPAYQWILNGGDVGTNSATYTNSALANGDVVTCVMTSNATSCLTGSPATSGAITMTVNATPVKPVLSDIVLSCSATSFAIGTLTLPPGIIDYKVDVSKDMIFSAFGLIVSDFSLGGISPWVTNVTGLTPGATYYVRVRAVSGCGTSANSNIVTASVLVTRTTDGGLTWDNGVSNNTKKAVFTGSATMSTPLDACSCQINSGVNVVVGVPGGSNDTAILKLENGLDVLGNLTFENNASLVQVNDAAVNTGNIIYKRNTTPMKNYDYTYWSSPVAGQTLQALSPNTLSDKYFSYSLNTWVTHLYGLSTMIVGKGYIIRVPKPDITYPNGEYWTGTTYVQSVQFVGVPNNGAHSLAIDPTGYSNLIGNPYPCAMSADAFLFENSIDNARIEGTIRLWTHNTVITNNKYSATDFASYNYVGGVGTAAPSASTGGINTSIPSGYIAAGQSFMTKSTGGGSVVFNNSMRVSLANKNAQFFKGTKSKIVAIEKHRVWLDLTNTEGAFKQMLVGYVTGGTNEFDSAFDGVSLNSNKYIDFYSINDNKNYVIQGRALPFEKADKVPLGYKTTIEGTFAISIDQADGILADESIFVEDKVKGIIVDLRKGPYSFNTAIGTFNDRFVLRFTDNADIAKVFNTANLDKKVIVSVQNHQIKIDSFDEIIDKLMVYDLNGRLLYEKENVNSNVFSIPNFNSSEQFLIVQTLLKNGEWVTTEIVF</sequence>
<name>A0A2U1K3K4_9FLAO</name>
<dbReference type="EMBL" id="QCZH01000001">
    <property type="protein sequence ID" value="PWA11729.1"/>
    <property type="molecule type" value="Genomic_DNA"/>
</dbReference>
<dbReference type="PROSITE" id="PS50853">
    <property type="entry name" value="FN3"/>
    <property type="match status" value="1"/>
</dbReference>
<evidence type="ECO:0000313" key="3">
    <source>
        <dbReference type="Proteomes" id="UP000245618"/>
    </source>
</evidence>
<dbReference type="CDD" id="cd00063">
    <property type="entry name" value="FN3"/>
    <property type="match status" value="1"/>
</dbReference>
<organism evidence="2 3">
    <name type="scientific">Flavobacterium laiguense</name>
    <dbReference type="NCBI Taxonomy" id="2169409"/>
    <lineage>
        <taxon>Bacteria</taxon>
        <taxon>Pseudomonadati</taxon>
        <taxon>Bacteroidota</taxon>
        <taxon>Flavobacteriia</taxon>
        <taxon>Flavobacteriales</taxon>
        <taxon>Flavobacteriaceae</taxon>
        <taxon>Flavobacterium</taxon>
    </lineage>
</organism>
<reference evidence="2 3" key="1">
    <citation type="submission" date="2018-04" db="EMBL/GenBank/DDBJ databases">
        <title>Flavobacterium sp. nov., isolated from glacier ice.</title>
        <authorList>
            <person name="Liu Q."/>
            <person name="Xin Y.-H."/>
        </authorList>
    </citation>
    <scope>NUCLEOTIDE SEQUENCE [LARGE SCALE GENOMIC DNA]</scope>
    <source>
        <strain evidence="2 3">LB2P30</strain>
    </source>
</reference>
<dbReference type="InterPro" id="IPR003961">
    <property type="entry name" value="FN3_dom"/>
</dbReference>
<dbReference type="Proteomes" id="UP000245618">
    <property type="component" value="Unassembled WGS sequence"/>
</dbReference>
<protein>
    <recommendedName>
        <fullName evidence="1">Fibronectin type-III domain-containing protein</fullName>
    </recommendedName>
</protein>
<feature type="domain" description="Fibronectin type-III" evidence="1">
    <location>
        <begin position="407"/>
        <end position="506"/>
    </location>
</feature>
<evidence type="ECO:0000259" key="1">
    <source>
        <dbReference type="PROSITE" id="PS50853"/>
    </source>
</evidence>
<comment type="caution">
    <text evidence="2">The sequence shown here is derived from an EMBL/GenBank/DDBJ whole genome shotgun (WGS) entry which is preliminary data.</text>
</comment>
<proteinExistence type="predicted"/>
<evidence type="ECO:0000313" key="2">
    <source>
        <dbReference type="EMBL" id="PWA11729.1"/>
    </source>
</evidence>
<dbReference type="Gene3D" id="2.60.40.10">
    <property type="entry name" value="Immunoglobulins"/>
    <property type="match status" value="2"/>
</dbReference>
<dbReference type="InterPro" id="IPR036116">
    <property type="entry name" value="FN3_sf"/>
</dbReference>
<keyword evidence="3" id="KW-1185">Reference proteome</keyword>
<gene>
    <name evidence="2" type="ORF">DB891_02685</name>
</gene>
<dbReference type="NCBIfam" id="NF033708">
    <property type="entry name" value="T9SS_Cterm_ChiA"/>
    <property type="match status" value="1"/>
</dbReference>
<dbReference type="SUPFAM" id="SSF49265">
    <property type="entry name" value="Fibronectin type III"/>
    <property type="match status" value="1"/>
</dbReference>
<dbReference type="OrthoDB" id="1652165at2"/>